<evidence type="ECO:0000313" key="2">
    <source>
        <dbReference type="EMBL" id="CAH0476550.1"/>
    </source>
</evidence>
<dbReference type="Proteomes" id="UP001160483">
    <property type="component" value="Unassembled WGS sequence"/>
</dbReference>
<evidence type="ECO:0000256" key="1">
    <source>
        <dbReference type="SAM" id="MobiDB-lite"/>
    </source>
</evidence>
<feature type="compositionally biased region" description="Basic residues" evidence="1">
    <location>
        <begin position="11"/>
        <end position="25"/>
    </location>
</feature>
<evidence type="ECO:0000313" key="3">
    <source>
        <dbReference type="Proteomes" id="UP001160483"/>
    </source>
</evidence>
<gene>
    <name evidence="2" type="ORF">PBS003_LOCUS3325</name>
</gene>
<protein>
    <submittedName>
        <fullName evidence="2">Uncharacterized protein</fullName>
    </submittedName>
</protein>
<feature type="compositionally biased region" description="Basic and acidic residues" evidence="1">
    <location>
        <begin position="26"/>
        <end position="42"/>
    </location>
</feature>
<feature type="region of interest" description="Disordered" evidence="1">
    <location>
        <begin position="1"/>
        <end position="48"/>
    </location>
</feature>
<comment type="caution">
    <text evidence="2">The sequence shown here is derived from an EMBL/GenBank/DDBJ whole genome shotgun (WGS) entry which is preliminary data.</text>
</comment>
<proteinExistence type="predicted"/>
<organism evidence="2 3">
    <name type="scientific">Peronospora belbahrii</name>
    <dbReference type="NCBI Taxonomy" id="622444"/>
    <lineage>
        <taxon>Eukaryota</taxon>
        <taxon>Sar</taxon>
        <taxon>Stramenopiles</taxon>
        <taxon>Oomycota</taxon>
        <taxon>Peronosporomycetes</taxon>
        <taxon>Peronosporales</taxon>
        <taxon>Peronosporaceae</taxon>
        <taxon>Peronospora</taxon>
    </lineage>
</organism>
<name>A0AAU9KVJ8_9STRA</name>
<dbReference type="AlphaFoldDB" id="A0AAU9KVJ8"/>
<reference evidence="2" key="1">
    <citation type="submission" date="2021-11" db="EMBL/GenBank/DDBJ databases">
        <authorList>
            <person name="Islam A."/>
            <person name="Islam S."/>
            <person name="Flora M.S."/>
            <person name="Rahman M."/>
            <person name="Ziaur R.M."/>
            <person name="Epstein J.H."/>
            <person name="Hassan M."/>
            <person name="Klassen M."/>
            <person name="Woodard K."/>
            <person name="Webb A."/>
            <person name="Webby R.J."/>
            <person name="El Zowalaty M.E."/>
        </authorList>
    </citation>
    <scope>NUCLEOTIDE SEQUENCE</scope>
    <source>
        <strain evidence="2">Pbs3</strain>
    </source>
</reference>
<dbReference type="EMBL" id="CAKKTJ010000157">
    <property type="protein sequence ID" value="CAH0476550.1"/>
    <property type="molecule type" value="Genomic_DNA"/>
</dbReference>
<accession>A0AAU9KVJ8</accession>
<feature type="compositionally biased region" description="Basic and acidic residues" evidence="1">
    <location>
        <begin position="1"/>
        <end position="10"/>
    </location>
</feature>
<sequence>MVREYDDSHSSRRGRQGQGRGRGRRREHDNRYSRSSRGRENDEVVGGKTRGYHVQRLPLNPLNLQFLRSVLKNCPNHKLQEIINQLKETWLHCWQGVESLPLDALRILLSALACLLFSASVAPPLSTISNAVHVFQSQVMPSMDNTLDGNDTTLEGVELVERVVLRLLQVYMGLEKR</sequence>